<sequence>MNPEASLFSVKKASFSAHGKFLLTGEYAVLDNVDALAIPLKLDQRLEIHPRTDELITWTSYNADGSIWFEDSFLISQLTDVRFKGEKEVTKKLVQILRTALKLIEATNFDQGFDALTRLDFDYQSGMGTSSTLISMVAQWLGCDAYALQFECFGGSGYDIACAQADSPVVYNYNDGQPQEVPISYKPSFKDQLYFIYLNQKQNSRDSIASFDPQHLTDENRERLNEMPKKFLETEDDLEAFQEVIGKHEQIIGELIGVEPVKLRLFPDYKGAIKSLGGWGGDFVLVTGDEEAMKYFQEKGYQKMYRWKEVVLDS</sequence>
<dbReference type="InterPro" id="IPR014721">
    <property type="entry name" value="Ribsml_uS5_D2-typ_fold_subgr"/>
</dbReference>
<dbReference type="InterPro" id="IPR047765">
    <property type="entry name" value="GHMP_GYDIA-like"/>
</dbReference>
<dbReference type="InterPro" id="IPR020568">
    <property type="entry name" value="Ribosomal_Su5_D2-typ_SF"/>
</dbReference>
<dbReference type="NCBIfam" id="NF040656">
    <property type="entry name" value="GHMP_GYDIA"/>
    <property type="match status" value="1"/>
</dbReference>
<dbReference type="EMBL" id="MQUC01000003">
    <property type="protein sequence ID" value="PRP67300.1"/>
    <property type="molecule type" value="Genomic_DNA"/>
</dbReference>
<dbReference type="Gene3D" id="3.30.230.10">
    <property type="match status" value="1"/>
</dbReference>
<organism evidence="1 2">
    <name type="scientific">Nonlabens agnitus</name>
    <dbReference type="NCBI Taxonomy" id="870484"/>
    <lineage>
        <taxon>Bacteria</taxon>
        <taxon>Pseudomonadati</taxon>
        <taxon>Bacteroidota</taxon>
        <taxon>Flavobacteriia</taxon>
        <taxon>Flavobacteriales</taxon>
        <taxon>Flavobacteriaceae</taxon>
        <taxon>Nonlabens</taxon>
    </lineage>
</organism>
<proteinExistence type="predicted"/>
<dbReference type="RefSeq" id="WP_105983044.1">
    <property type="nucleotide sequence ID" value="NZ_MQUC01000003.1"/>
</dbReference>
<evidence type="ECO:0000313" key="2">
    <source>
        <dbReference type="Proteomes" id="UP000239532"/>
    </source>
</evidence>
<dbReference type="OrthoDB" id="5288719at2"/>
<keyword evidence="2" id="KW-1185">Reference proteome</keyword>
<evidence type="ECO:0000313" key="1">
    <source>
        <dbReference type="EMBL" id="PRP67300.1"/>
    </source>
</evidence>
<accession>A0A2S9WUZ6</accession>
<evidence type="ECO:0008006" key="3">
    <source>
        <dbReference type="Google" id="ProtNLM"/>
    </source>
</evidence>
<gene>
    <name evidence="1" type="ORF">BST86_09425</name>
</gene>
<dbReference type="AlphaFoldDB" id="A0A2S9WUZ6"/>
<comment type="caution">
    <text evidence="1">The sequence shown here is derived from an EMBL/GenBank/DDBJ whole genome shotgun (WGS) entry which is preliminary data.</text>
</comment>
<dbReference type="SUPFAM" id="SSF54211">
    <property type="entry name" value="Ribosomal protein S5 domain 2-like"/>
    <property type="match status" value="1"/>
</dbReference>
<name>A0A2S9WUZ6_9FLAO</name>
<reference evidence="1 2" key="1">
    <citation type="submission" date="2016-11" db="EMBL/GenBank/DDBJ databases">
        <title>Trade-off between light-utilization and light-protection in marine flavobacteria.</title>
        <authorList>
            <person name="Kumagai Y."/>
        </authorList>
    </citation>
    <scope>NUCLEOTIDE SEQUENCE [LARGE SCALE GENOMIC DNA]</scope>
    <source>
        <strain evidence="1 2">JCM 17109</strain>
    </source>
</reference>
<dbReference type="Proteomes" id="UP000239532">
    <property type="component" value="Unassembled WGS sequence"/>
</dbReference>
<protein>
    <recommendedName>
        <fullName evidence="3">GHMP kinase</fullName>
    </recommendedName>
</protein>